<protein>
    <submittedName>
        <fullName evidence="2">Uncharacterized protein</fullName>
    </submittedName>
</protein>
<dbReference type="EMBL" id="GAIX01000360">
    <property type="protein sequence ID" value="JAA92200.1"/>
    <property type="molecule type" value="Transcribed_RNA"/>
</dbReference>
<evidence type="ECO:0000313" key="2">
    <source>
        <dbReference type="EMBL" id="JAA92200.1"/>
    </source>
</evidence>
<accession>S4PS01</accession>
<proteinExistence type="predicted"/>
<feature type="region of interest" description="Disordered" evidence="1">
    <location>
        <begin position="1"/>
        <end position="24"/>
    </location>
</feature>
<sequence length="81" mass="8786">MHGAAARVPHQRAPGALRAGRQPAVPRLTRHVSALQRHRSAAAPQHCNYLTFTECAKRALSLHVQSALNPSSVVCHSVITY</sequence>
<reference evidence="2" key="1">
    <citation type="journal article" date="2013" name="BMC Genomics">
        <title>Unscrambling butterfly oogenesis.</title>
        <authorList>
            <person name="Carter J.M."/>
            <person name="Baker S.C."/>
            <person name="Pink R."/>
            <person name="Carter D.R."/>
            <person name="Collins A."/>
            <person name="Tomlin J."/>
            <person name="Gibbs M."/>
            <person name="Breuker C.J."/>
        </authorList>
    </citation>
    <scope>NUCLEOTIDE SEQUENCE</scope>
    <source>
        <tissue evidence="2">Ovary</tissue>
    </source>
</reference>
<dbReference type="AlphaFoldDB" id="S4PS01"/>
<organism evidence="2">
    <name type="scientific">Pararge aegeria</name>
    <name type="common">speckled wood butterfly</name>
    <dbReference type="NCBI Taxonomy" id="116150"/>
    <lineage>
        <taxon>Eukaryota</taxon>
        <taxon>Metazoa</taxon>
        <taxon>Ecdysozoa</taxon>
        <taxon>Arthropoda</taxon>
        <taxon>Hexapoda</taxon>
        <taxon>Insecta</taxon>
        <taxon>Pterygota</taxon>
        <taxon>Neoptera</taxon>
        <taxon>Endopterygota</taxon>
        <taxon>Lepidoptera</taxon>
        <taxon>Glossata</taxon>
        <taxon>Ditrysia</taxon>
        <taxon>Papilionoidea</taxon>
        <taxon>Nymphalidae</taxon>
        <taxon>Satyrinae</taxon>
        <taxon>Satyrini</taxon>
        <taxon>Parargina</taxon>
        <taxon>Pararge</taxon>
    </lineage>
</organism>
<reference evidence="2" key="2">
    <citation type="submission" date="2013-05" db="EMBL/GenBank/DDBJ databases">
        <authorList>
            <person name="Carter J.-M."/>
            <person name="Baker S.C."/>
            <person name="Pink R."/>
            <person name="Carter D.R.F."/>
            <person name="Collins A."/>
            <person name="Tomlin J."/>
            <person name="Gibbs M."/>
            <person name="Breuker C.J."/>
        </authorList>
    </citation>
    <scope>NUCLEOTIDE SEQUENCE</scope>
    <source>
        <tissue evidence="2">Ovary</tissue>
    </source>
</reference>
<name>S4PS01_9NEOP</name>
<evidence type="ECO:0000256" key="1">
    <source>
        <dbReference type="SAM" id="MobiDB-lite"/>
    </source>
</evidence>